<dbReference type="InterPro" id="IPR036425">
    <property type="entry name" value="MoaB/Mog-like_dom_sf"/>
</dbReference>
<dbReference type="Gene3D" id="2.40.340.10">
    <property type="entry name" value="MoeA, C-terminal, domain IV"/>
    <property type="match status" value="1"/>
</dbReference>
<dbReference type="Gene3D" id="2.170.190.11">
    <property type="entry name" value="Molybdopterin biosynthesis moea protein, domain 3"/>
    <property type="match status" value="1"/>
</dbReference>
<dbReference type="CDD" id="cd00887">
    <property type="entry name" value="MoeA"/>
    <property type="match status" value="1"/>
</dbReference>
<comment type="caution">
    <text evidence="13">The sequence shown here is derived from an EMBL/GenBank/DDBJ whole genome shotgun (WGS) entry which is preliminary data.</text>
</comment>
<reference evidence="13 14" key="2">
    <citation type="submission" date="2018-03" db="EMBL/GenBank/DDBJ databases">
        <title>The ancient ancestry and fast evolution of plastids.</title>
        <authorList>
            <person name="Moore K.R."/>
            <person name="Magnabosco C."/>
            <person name="Momper L."/>
            <person name="Gold D.A."/>
            <person name="Bosak T."/>
            <person name="Fournier G.P."/>
        </authorList>
    </citation>
    <scope>NUCLEOTIDE SEQUENCE [LARGE SCALE GENOMIC DNA]</scope>
    <source>
        <strain evidence="13 14">ULC18</strain>
    </source>
</reference>
<dbReference type="GO" id="GO:0005829">
    <property type="term" value="C:cytosol"/>
    <property type="evidence" value="ECO:0007669"/>
    <property type="project" value="TreeGrafter"/>
</dbReference>
<dbReference type="Pfam" id="PF03454">
    <property type="entry name" value="MoeA_C"/>
    <property type="match status" value="1"/>
</dbReference>
<dbReference type="OrthoDB" id="9804758at2"/>
<evidence type="ECO:0000313" key="13">
    <source>
        <dbReference type="EMBL" id="PSB34305.1"/>
    </source>
</evidence>
<dbReference type="SMART" id="SM00852">
    <property type="entry name" value="MoCF_biosynth"/>
    <property type="match status" value="1"/>
</dbReference>
<evidence type="ECO:0000313" key="14">
    <source>
        <dbReference type="Proteomes" id="UP000239576"/>
    </source>
</evidence>
<gene>
    <name evidence="13" type="ORF">C7B82_02210</name>
</gene>
<reference evidence="14" key="1">
    <citation type="submission" date="2018-02" db="EMBL/GenBank/DDBJ databases">
        <authorList>
            <person name="Moore K."/>
            <person name="Momper L."/>
        </authorList>
    </citation>
    <scope>NUCLEOTIDE SEQUENCE [LARGE SCALE GENOMIC DNA]</scope>
    <source>
        <strain evidence="14">ULC18</strain>
    </source>
</reference>
<dbReference type="NCBIfam" id="TIGR00177">
    <property type="entry name" value="molyb_syn"/>
    <property type="match status" value="1"/>
</dbReference>
<dbReference type="PANTHER" id="PTHR10192">
    <property type="entry name" value="MOLYBDOPTERIN BIOSYNTHESIS PROTEIN"/>
    <property type="match status" value="1"/>
</dbReference>
<evidence type="ECO:0000256" key="4">
    <source>
        <dbReference type="ARBA" id="ARBA00010763"/>
    </source>
</evidence>
<dbReference type="GO" id="GO:0061599">
    <property type="term" value="F:molybdopterin molybdotransferase activity"/>
    <property type="evidence" value="ECO:0007669"/>
    <property type="project" value="UniProtKB-UniRule"/>
</dbReference>
<comment type="function">
    <text evidence="2 11">Catalyzes the insertion of molybdate into adenylated molybdopterin with the concomitant release of AMP.</text>
</comment>
<name>A0A2T1ENL7_9CYAN</name>
<keyword evidence="7 11" id="KW-0479">Metal-binding</keyword>
<keyword evidence="14" id="KW-1185">Reference proteome</keyword>
<dbReference type="UniPathway" id="UPA00344"/>
<dbReference type="NCBIfam" id="NF045515">
    <property type="entry name" value="Glp_gephyrin"/>
    <property type="match status" value="1"/>
</dbReference>
<accession>A0A2T1ENL7</accession>
<evidence type="ECO:0000256" key="5">
    <source>
        <dbReference type="ARBA" id="ARBA00022505"/>
    </source>
</evidence>
<dbReference type="Proteomes" id="UP000239576">
    <property type="component" value="Unassembled WGS sequence"/>
</dbReference>
<dbReference type="InterPro" id="IPR001453">
    <property type="entry name" value="MoaB/Mog_dom"/>
</dbReference>
<dbReference type="RefSeq" id="WP_106254680.1">
    <property type="nucleotide sequence ID" value="NZ_CAWNSW010000073.1"/>
</dbReference>
<dbReference type="InterPro" id="IPR005110">
    <property type="entry name" value="MoeA_linker/N"/>
</dbReference>
<dbReference type="GO" id="GO:0006777">
    <property type="term" value="P:Mo-molybdopterin cofactor biosynthetic process"/>
    <property type="evidence" value="ECO:0007669"/>
    <property type="project" value="UniProtKB-UniRule"/>
</dbReference>
<dbReference type="PROSITE" id="PS01079">
    <property type="entry name" value="MOCF_BIOSYNTHESIS_2"/>
    <property type="match status" value="1"/>
</dbReference>
<dbReference type="EMBL" id="PVWK01000014">
    <property type="protein sequence ID" value="PSB34305.1"/>
    <property type="molecule type" value="Genomic_DNA"/>
</dbReference>
<dbReference type="Gene3D" id="3.90.105.10">
    <property type="entry name" value="Molybdopterin biosynthesis moea protein, domain 2"/>
    <property type="match status" value="1"/>
</dbReference>
<dbReference type="Pfam" id="PF00994">
    <property type="entry name" value="MoCF_biosynth"/>
    <property type="match status" value="1"/>
</dbReference>
<dbReference type="InterPro" id="IPR036688">
    <property type="entry name" value="MoeA_C_domain_IV_sf"/>
</dbReference>
<evidence type="ECO:0000256" key="9">
    <source>
        <dbReference type="ARBA" id="ARBA00023150"/>
    </source>
</evidence>
<dbReference type="InterPro" id="IPR038987">
    <property type="entry name" value="MoeA-like"/>
</dbReference>
<feature type="domain" description="MoaB/Mog" evidence="12">
    <location>
        <begin position="183"/>
        <end position="333"/>
    </location>
</feature>
<evidence type="ECO:0000256" key="10">
    <source>
        <dbReference type="ARBA" id="ARBA00047317"/>
    </source>
</evidence>
<dbReference type="Gene3D" id="3.40.980.10">
    <property type="entry name" value="MoaB/Mog-like domain"/>
    <property type="match status" value="1"/>
</dbReference>
<sequence>MISVEQAESMILSLVHPFDADRNREVLELPDATGRVLAGSIASALDFPHWDNSAMDGYAVRYADVQACSAESPVTLEIIETIPAGYQPQQTVLAGQAARILTGSVMPDGADTIVIQEETQREGNLVTILAAPQPNAFVRRRAAFYQAGSPLLSSGLRLQAPEIAVLAAAQCAQVPVYRQPRVAILSTGDELVSIDQPLQPGDIVDSNQYALASLVAQAGAIPLRLGVVRDEPEALKQAIANALDRADMVLSSGGVSVGDYDYVEDILAALGGTIHIRAVAVKPGKPLTVATFASTLTPSHPHTPPPLLYFGLPGNPVSALVTFWRFVEPALRKLSGLPEPTWKPTFVRAKTRVALRSDGKRESYLWGQLHLVDGLYEFNLAGGSHSSGNLINLAGASGLAIVPIGQTHISSGDSIQVMSIGSALSKAF</sequence>
<dbReference type="InterPro" id="IPR036135">
    <property type="entry name" value="MoeA_linker/N_sf"/>
</dbReference>
<dbReference type="Pfam" id="PF03453">
    <property type="entry name" value="MoeA_N"/>
    <property type="match status" value="1"/>
</dbReference>
<dbReference type="InterPro" id="IPR005111">
    <property type="entry name" value="MoeA_C_domain_IV"/>
</dbReference>
<dbReference type="AlphaFoldDB" id="A0A2T1ENL7"/>
<comment type="catalytic activity">
    <reaction evidence="10">
        <text>adenylyl-molybdopterin + molybdate = Mo-molybdopterin + AMP + H(+)</text>
        <dbReference type="Rhea" id="RHEA:35047"/>
        <dbReference type="ChEBI" id="CHEBI:15378"/>
        <dbReference type="ChEBI" id="CHEBI:36264"/>
        <dbReference type="ChEBI" id="CHEBI:62727"/>
        <dbReference type="ChEBI" id="CHEBI:71302"/>
        <dbReference type="ChEBI" id="CHEBI:456215"/>
        <dbReference type="EC" id="2.10.1.1"/>
    </reaction>
</comment>
<dbReference type="SUPFAM" id="SSF63882">
    <property type="entry name" value="MoeA N-terminal region -like"/>
    <property type="match status" value="1"/>
</dbReference>
<proteinExistence type="inferred from homology"/>
<evidence type="ECO:0000256" key="1">
    <source>
        <dbReference type="ARBA" id="ARBA00001946"/>
    </source>
</evidence>
<keyword evidence="5 11" id="KW-0500">Molybdenum</keyword>
<dbReference type="SUPFAM" id="SSF63867">
    <property type="entry name" value="MoeA C-terminal domain-like"/>
    <property type="match status" value="1"/>
</dbReference>
<dbReference type="PANTHER" id="PTHR10192:SF5">
    <property type="entry name" value="GEPHYRIN"/>
    <property type="match status" value="1"/>
</dbReference>
<organism evidence="13 14">
    <name type="scientific">Stenomitos frigidus ULC18</name>
    <dbReference type="NCBI Taxonomy" id="2107698"/>
    <lineage>
        <taxon>Bacteria</taxon>
        <taxon>Bacillati</taxon>
        <taxon>Cyanobacteriota</taxon>
        <taxon>Cyanophyceae</taxon>
        <taxon>Leptolyngbyales</taxon>
        <taxon>Leptolyngbyaceae</taxon>
        <taxon>Stenomitos</taxon>
    </lineage>
</organism>
<keyword evidence="9 11" id="KW-0501">Molybdenum cofactor biosynthesis</keyword>
<keyword evidence="8 11" id="KW-0460">Magnesium</keyword>
<evidence type="ECO:0000256" key="6">
    <source>
        <dbReference type="ARBA" id="ARBA00022679"/>
    </source>
</evidence>
<evidence type="ECO:0000259" key="12">
    <source>
        <dbReference type="SMART" id="SM00852"/>
    </source>
</evidence>
<comment type="cofactor">
    <cofactor evidence="1 11">
        <name>Mg(2+)</name>
        <dbReference type="ChEBI" id="CHEBI:18420"/>
    </cofactor>
</comment>
<protein>
    <recommendedName>
        <fullName evidence="11">Molybdopterin molybdenumtransferase</fullName>
        <ecNumber evidence="11">2.10.1.1</ecNumber>
    </recommendedName>
</protein>
<evidence type="ECO:0000256" key="8">
    <source>
        <dbReference type="ARBA" id="ARBA00022842"/>
    </source>
</evidence>
<comment type="similarity">
    <text evidence="4 11">Belongs to the MoeA family.</text>
</comment>
<evidence type="ECO:0000256" key="2">
    <source>
        <dbReference type="ARBA" id="ARBA00002901"/>
    </source>
</evidence>
<dbReference type="FunFam" id="3.40.980.10:FF:000004">
    <property type="entry name" value="Molybdopterin molybdenumtransferase"/>
    <property type="match status" value="1"/>
</dbReference>
<dbReference type="GO" id="GO:0046872">
    <property type="term" value="F:metal ion binding"/>
    <property type="evidence" value="ECO:0007669"/>
    <property type="project" value="UniProtKB-UniRule"/>
</dbReference>
<dbReference type="EC" id="2.10.1.1" evidence="11"/>
<dbReference type="InterPro" id="IPR008284">
    <property type="entry name" value="MoCF_biosynth_CS"/>
</dbReference>
<dbReference type="SUPFAM" id="SSF53218">
    <property type="entry name" value="Molybdenum cofactor biosynthesis proteins"/>
    <property type="match status" value="1"/>
</dbReference>
<evidence type="ECO:0000256" key="7">
    <source>
        <dbReference type="ARBA" id="ARBA00022723"/>
    </source>
</evidence>
<evidence type="ECO:0000256" key="3">
    <source>
        <dbReference type="ARBA" id="ARBA00005046"/>
    </source>
</evidence>
<keyword evidence="6 11" id="KW-0808">Transferase</keyword>
<comment type="pathway">
    <text evidence="3 11">Cofactor biosynthesis; molybdopterin biosynthesis.</text>
</comment>
<evidence type="ECO:0000256" key="11">
    <source>
        <dbReference type="RuleBase" id="RU365090"/>
    </source>
</evidence>